<protein>
    <submittedName>
        <fullName evidence="2">Uncharacterized protein</fullName>
    </submittedName>
</protein>
<gene>
    <name evidence="2" type="ORF">MYF_01718</name>
</gene>
<keyword evidence="1" id="KW-0812">Transmembrane</keyword>
<organism evidence="2 3">
    <name type="scientific">Mesomycoplasma flocculare ATCC 27399</name>
    <dbReference type="NCBI Taxonomy" id="743971"/>
    <lineage>
        <taxon>Bacteria</taxon>
        <taxon>Bacillati</taxon>
        <taxon>Mycoplasmatota</taxon>
        <taxon>Mycoplasmoidales</taxon>
        <taxon>Metamycoplasmataceae</taxon>
        <taxon>Mesomycoplasma</taxon>
    </lineage>
</organism>
<evidence type="ECO:0000313" key="3">
    <source>
        <dbReference type="Proteomes" id="UP000031129"/>
    </source>
</evidence>
<dbReference type="EMBL" id="CP007585">
    <property type="protein sequence ID" value="AJC49858.1"/>
    <property type="molecule type" value="Genomic_DNA"/>
</dbReference>
<name>A0A0A8E766_MESFC</name>
<dbReference type="KEGG" id="mfq:MYF_01718"/>
<keyword evidence="1" id="KW-0472">Membrane</keyword>
<dbReference type="HOGENOM" id="CLU_2570109_0_0_14"/>
<dbReference type="AlphaFoldDB" id="A0A0A8E766"/>
<dbReference type="Proteomes" id="UP000031129">
    <property type="component" value="Chromosome"/>
</dbReference>
<accession>A0A0A8E766</accession>
<keyword evidence="3" id="KW-1185">Reference proteome</keyword>
<proteinExistence type="predicted"/>
<sequence>MADIYLPKKGILRKKTKKIEIWNCKIQGNLTWIINLQNFFIFCYLKFLWYNLKRFHIYYEISKIIINLILFFEILVLIPIS</sequence>
<evidence type="ECO:0000313" key="2">
    <source>
        <dbReference type="EMBL" id="AJC49858.1"/>
    </source>
</evidence>
<reference evidence="2 3" key="1">
    <citation type="journal article" date="2015" name="Genome Announc.">
        <title>Complete Genome Sequence of Mycoplasma flocculare Strain Ms42T (ATCC 27399T).</title>
        <authorList>
            <person name="Calcutt M.J."/>
            <person name="Foecking M.F."/>
            <person name="Heidari M.B."/>
            <person name="McIntosh M.A."/>
        </authorList>
    </citation>
    <scope>NUCLEOTIDE SEQUENCE [LARGE SCALE GENOMIC DNA]</scope>
    <source>
        <strain evidence="3">ATCC 27399</strain>
    </source>
</reference>
<feature type="transmembrane region" description="Helical" evidence="1">
    <location>
        <begin position="64"/>
        <end position="80"/>
    </location>
</feature>
<feature type="transmembrane region" description="Helical" evidence="1">
    <location>
        <begin position="32"/>
        <end position="52"/>
    </location>
</feature>
<keyword evidence="1" id="KW-1133">Transmembrane helix</keyword>
<evidence type="ECO:0000256" key="1">
    <source>
        <dbReference type="SAM" id="Phobius"/>
    </source>
</evidence>